<feature type="signal peptide" evidence="2">
    <location>
        <begin position="1"/>
        <end position="17"/>
    </location>
</feature>
<accession>A0A4V2SQG8</accession>
<feature type="coiled-coil region" evidence="1">
    <location>
        <begin position="97"/>
        <end position="124"/>
    </location>
</feature>
<evidence type="ECO:0000313" key="6">
    <source>
        <dbReference type="Proteomes" id="UP000294835"/>
    </source>
</evidence>
<gene>
    <name evidence="5" type="ORF">EV662_11568</name>
</gene>
<dbReference type="PANTHER" id="PTHR31005">
    <property type="entry name" value="DUF4139 DOMAIN-CONTAINING PROTEIN"/>
    <property type="match status" value="1"/>
</dbReference>
<comment type="caution">
    <text evidence="5">The sequence shown here is derived from an EMBL/GenBank/DDBJ whole genome shotgun (WGS) entry which is preliminary data.</text>
</comment>
<feature type="domain" description="DUF4140" evidence="4">
    <location>
        <begin position="29"/>
        <end position="135"/>
    </location>
</feature>
<feature type="domain" description="DUF4139" evidence="3">
    <location>
        <begin position="225"/>
        <end position="534"/>
    </location>
</feature>
<dbReference type="OrthoDB" id="580912at2"/>
<dbReference type="NCBIfam" id="TIGR02231">
    <property type="entry name" value="mucoidy inhibitor MuiA family protein"/>
    <property type="match status" value="1"/>
</dbReference>
<evidence type="ECO:0000313" key="5">
    <source>
        <dbReference type="EMBL" id="TCP39026.1"/>
    </source>
</evidence>
<organism evidence="5 6">
    <name type="scientific">Rhodovulum marinum</name>
    <dbReference type="NCBI Taxonomy" id="320662"/>
    <lineage>
        <taxon>Bacteria</taxon>
        <taxon>Pseudomonadati</taxon>
        <taxon>Pseudomonadota</taxon>
        <taxon>Alphaproteobacteria</taxon>
        <taxon>Rhodobacterales</taxon>
        <taxon>Paracoccaceae</taxon>
        <taxon>Rhodovulum</taxon>
    </lineage>
</organism>
<dbReference type="Proteomes" id="UP000294835">
    <property type="component" value="Unassembled WGS sequence"/>
</dbReference>
<dbReference type="Pfam" id="PF13600">
    <property type="entry name" value="DUF4140"/>
    <property type="match status" value="1"/>
</dbReference>
<dbReference type="RefSeq" id="WP_132465309.1">
    <property type="nucleotide sequence ID" value="NZ_SLXP01000015.1"/>
</dbReference>
<dbReference type="InterPro" id="IPR037291">
    <property type="entry name" value="DUF4139"/>
</dbReference>
<keyword evidence="2" id="KW-0732">Signal</keyword>
<dbReference type="PANTHER" id="PTHR31005:SF8">
    <property type="entry name" value="DUF4139 DOMAIN-CONTAINING PROTEIN"/>
    <property type="match status" value="1"/>
</dbReference>
<dbReference type="InterPro" id="IPR011935">
    <property type="entry name" value="CHP02231"/>
</dbReference>
<name>A0A4V2SQG8_9RHOB</name>
<dbReference type="EMBL" id="SLXP01000015">
    <property type="protein sequence ID" value="TCP39026.1"/>
    <property type="molecule type" value="Genomic_DNA"/>
</dbReference>
<reference evidence="5 6" key="1">
    <citation type="submission" date="2019-03" db="EMBL/GenBank/DDBJ databases">
        <title>Genomic Encyclopedia of Type Strains, Phase IV (KMG-IV): sequencing the most valuable type-strain genomes for metagenomic binning, comparative biology and taxonomic classification.</title>
        <authorList>
            <person name="Goeker M."/>
        </authorList>
    </citation>
    <scope>NUCLEOTIDE SEQUENCE [LARGE SCALE GENOMIC DNA]</scope>
    <source>
        <strain evidence="5 6">DSM 18063</strain>
    </source>
</reference>
<sequence>MRALVLCLALAPSALWADDIPLTSAVAAVTLYPDGATITRQVPFDMPAGRHRLILADLPQTTPLQAVRVEVAGATLGSVTARSDFVPPRSPLKDAVLEAAEARVEELEEQLRKGEAEVRAIRLEVTAAQARADFLGRIGAEGGPVPVDTQALLDLSAMIKGTTLAALREAHEAEARAAAADRALDDLRDDLKDARQTLAALVPEAEARAYLAVAVSSEAAASGQVTITYPIANAGWTPVYDLRLDRAAGALTIERGAFVAQETGENWDNVALTLSTVRPSEQVAPSVVRPDLRRIGDPVEPFPRARMAIAEDAPNVAVEAAPAPAFEMAKAESDGISVSYTYPTPVDIASGADRVRLALGTLSARAEVAARAAPLWDATAFVVAEFTNDTGEVILPTGEALYYLDGRYVGQQGIAAIPAGGEAELAFGPVDGLRLTRTVLDRNEGDRGVIRKSNERVEEVRIEVENLTGETWPMRVVDRVPYSEQEDLEITWQADPQPAETDLDGQRGVLEWRFLLGAGESRDIALSHRMTWPEGKVLR</sequence>
<feature type="chain" id="PRO_5020612935" evidence="2">
    <location>
        <begin position="18"/>
        <end position="539"/>
    </location>
</feature>
<feature type="coiled-coil region" evidence="1">
    <location>
        <begin position="170"/>
        <end position="197"/>
    </location>
</feature>
<dbReference type="AlphaFoldDB" id="A0A4V2SQG8"/>
<protein>
    <submittedName>
        <fullName evidence="5">Uncharacterized protein (TIGR02231 family)</fullName>
    </submittedName>
</protein>
<proteinExistence type="predicted"/>
<dbReference type="InterPro" id="IPR025554">
    <property type="entry name" value="DUF4140"/>
</dbReference>
<evidence type="ECO:0000259" key="3">
    <source>
        <dbReference type="Pfam" id="PF13598"/>
    </source>
</evidence>
<evidence type="ECO:0000256" key="1">
    <source>
        <dbReference type="SAM" id="Coils"/>
    </source>
</evidence>
<keyword evidence="6" id="KW-1185">Reference proteome</keyword>
<dbReference type="Pfam" id="PF13598">
    <property type="entry name" value="DUF4139"/>
    <property type="match status" value="1"/>
</dbReference>
<evidence type="ECO:0000256" key="2">
    <source>
        <dbReference type="SAM" id="SignalP"/>
    </source>
</evidence>
<evidence type="ECO:0000259" key="4">
    <source>
        <dbReference type="Pfam" id="PF13600"/>
    </source>
</evidence>
<keyword evidence="1" id="KW-0175">Coiled coil</keyword>